<dbReference type="Proteomes" id="UP000095751">
    <property type="component" value="Unassembled WGS sequence"/>
</dbReference>
<reference evidence="2 3" key="1">
    <citation type="submission" date="2016-09" db="EMBL/GenBank/DDBJ databases">
        <title>Extensive genetic diversity and differential bi-allelic expression allows diatom success in the polar Southern Ocean.</title>
        <authorList>
            <consortium name="DOE Joint Genome Institute"/>
            <person name="Mock T."/>
            <person name="Otillar R.P."/>
            <person name="Strauss J."/>
            <person name="Dupont C."/>
            <person name="Frickenhaus S."/>
            <person name="Maumus F."/>
            <person name="Mcmullan M."/>
            <person name="Sanges R."/>
            <person name="Schmutz J."/>
            <person name="Toseland A."/>
            <person name="Valas R."/>
            <person name="Veluchamy A."/>
            <person name="Ward B.J."/>
            <person name="Allen A."/>
            <person name="Barry K."/>
            <person name="Falciatore A."/>
            <person name="Ferrante M."/>
            <person name="Fortunato A.E."/>
            <person name="Gloeckner G."/>
            <person name="Gruber A."/>
            <person name="Hipkin R."/>
            <person name="Janech M."/>
            <person name="Kroth P."/>
            <person name="Leese F."/>
            <person name="Lindquist E."/>
            <person name="Lyon B.R."/>
            <person name="Martin J."/>
            <person name="Mayer C."/>
            <person name="Parker M."/>
            <person name="Quesneville H."/>
            <person name="Raymond J."/>
            <person name="Uhlig C."/>
            <person name="Valentin K.U."/>
            <person name="Worden A.Z."/>
            <person name="Armbrust E.V."/>
            <person name="Bowler C."/>
            <person name="Green B."/>
            <person name="Moulton V."/>
            <person name="Van Oosterhout C."/>
            <person name="Grigoriev I."/>
        </authorList>
    </citation>
    <scope>NUCLEOTIDE SEQUENCE [LARGE SCALE GENOMIC DNA]</scope>
    <source>
        <strain evidence="2 3">CCMP1102</strain>
    </source>
</reference>
<dbReference type="OrthoDB" id="55491at2759"/>
<accession>A0A1E7FIA4</accession>
<organism evidence="2 3">
    <name type="scientific">Fragilariopsis cylindrus CCMP1102</name>
    <dbReference type="NCBI Taxonomy" id="635003"/>
    <lineage>
        <taxon>Eukaryota</taxon>
        <taxon>Sar</taxon>
        <taxon>Stramenopiles</taxon>
        <taxon>Ochrophyta</taxon>
        <taxon>Bacillariophyta</taxon>
        <taxon>Bacillariophyceae</taxon>
        <taxon>Bacillariophycidae</taxon>
        <taxon>Bacillariales</taxon>
        <taxon>Bacillariaceae</taxon>
        <taxon>Fragilariopsis</taxon>
    </lineage>
</organism>
<proteinExistence type="predicted"/>
<name>A0A1E7FIA4_9STRA</name>
<dbReference type="EMBL" id="KV784357">
    <property type="protein sequence ID" value="OEU17888.1"/>
    <property type="molecule type" value="Genomic_DNA"/>
</dbReference>
<dbReference type="InParanoid" id="A0A1E7FIA4"/>
<evidence type="ECO:0000256" key="1">
    <source>
        <dbReference type="SAM" id="MobiDB-lite"/>
    </source>
</evidence>
<dbReference type="AlphaFoldDB" id="A0A1E7FIA4"/>
<evidence type="ECO:0000313" key="3">
    <source>
        <dbReference type="Proteomes" id="UP000095751"/>
    </source>
</evidence>
<protein>
    <submittedName>
        <fullName evidence="2">Uncharacterized protein</fullName>
    </submittedName>
</protein>
<feature type="region of interest" description="Disordered" evidence="1">
    <location>
        <begin position="1"/>
        <end position="25"/>
    </location>
</feature>
<gene>
    <name evidence="2" type="ORF">FRACYDRAFT_238318</name>
</gene>
<sequence>MPKPAASASPPNPPLPRTRKDAQGQKKCDLITGWMNSNISKGHDIQVPESKGSYTEWNDPKNAVTILQVGSAPGCNGSHILLVEGKSIQYKALKDIVKNFGCPPGSCVIPTRTDDAWEEVVLPHLIEGIRQMPVICNYFEFN</sequence>
<evidence type="ECO:0000313" key="2">
    <source>
        <dbReference type="EMBL" id="OEU17888.1"/>
    </source>
</evidence>
<dbReference type="KEGG" id="fcy:FRACYDRAFT_238318"/>
<keyword evidence="3" id="KW-1185">Reference proteome</keyword>